<name>A0ABW4I852_9SPHI</name>
<dbReference type="Pfam" id="PF10884">
    <property type="entry name" value="DUF2683"/>
    <property type="match status" value="1"/>
</dbReference>
<proteinExistence type="predicted"/>
<gene>
    <name evidence="1" type="ORF">ACFSAH_01140</name>
</gene>
<protein>
    <submittedName>
        <fullName evidence="1">DUF2683 family protein</fullName>
    </submittedName>
</protein>
<sequence>MRLILENVDEKHYRLLKEMAKSLNFTLKSEEEEEREYSKDFRDKIDRGLKSDVEGNGVRIALDDLWK</sequence>
<evidence type="ECO:0000313" key="1">
    <source>
        <dbReference type="EMBL" id="MFD1628458.1"/>
    </source>
</evidence>
<dbReference type="InterPro" id="IPR020271">
    <property type="entry name" value="Uncharacterised_MJ1172"/>
</dbReference>
<comment type="caution">
    <text evidence="1">The sequence shown here is derived from an EMBL/GenBank/DDBJ whole genome shotgun (WGS) entry which is preliminary data.</text>
</comment>
<keyword evidence="2" id="KW-1185">Reference proteome</keyword>
<dbReference type="RefSeq" id="WP_379660847.1">
    <property type="nucleotide sequence ID" value="NZ_JBHUDG010000002.1"/>
</dbReference>
<reference evidence="2" key="1">
    <citation type="journal article" date="2019" name="Int. J. Syst. Evol. Microbiol.">
        <title>The Global Catalogue of Microorganisms (GCM) 10K type strain sequencing project: providing services to taxonomists for standard genome sequencing and annotation.</title>
        <authorList>
            <consortium name="The Broad Institute Genomics Platform"/>
            <consortium name="The Broad Institute Genome Sequencing Center for Infectious Disease"/>
            <person name="Wu L."/>
            <person name="Ma J."/>
        </authorList>
    </citation>
    <scope>NUCLEOTIDE SEQUENCE [LARGE SCALE GENOMIC DNA]</scope>
    <source>
        <strain evidence="2">CCUG 53762</strain>
    </source>
</reference>
<accession>A0ABW4I852</accession>
<dbReference type="Proteomes" id="UP001597118">
    <property type="component" value="Unassembled WGS sequence"/>
</dbReference>
<evidence type="ECO:0000313" key="2">
    <source>
        <dbReference type="Proteomes" id="UP001597118"/>
    </source>
</evidence>
<organism evidence="1 2">
    <name type="scientific">Pseudopedobacter beijingensis</name>
    <dbReference type="NCBI Taxonomy" id="1207056"/>
    <lineage>
        <taxon>Bacteria</taxon>
        <taxon>Pseudomonadati</taxon>
        <taxon>Bacteroidota</taxon>
        <taxon>Sphingobacteriia</taxon>
        <taxon>Sphingobacteriales</taxon>
        <taxon>Sphingobacteriaceae</taxon>
        <taxon>Pseudopedobacter</taxon>
    </lineage>
</organism>
<dbReference type="EMBL" id="JBHUDG010000002">
    <property type="protein sequence ID" value="MFD1628458.1"/>
    <property type="molecule type" value="Genomic_DNA"/>
</dbReference>